<evidence type="ECO:0000313" key="2">
    <source>
        <dbReference type="EMBL" id="RDZ07691.1"/>
    </source>
</evidence>
<dbReference type="InterPro" id="IPR052509">
    <property type="entry name" value="Metal_resp_DNA-bind_regulator"/>
</dbReference>
<dbReference type="AlphaFoldDB" id="A0A3D8WUN7"/>
<protein>
    <submittedName>
        <fullName evidence="2">PadR family transcriptional regulator</fullName>
    </submittedName>
</protein>
<proteinExistence type="predicted"/>
<dbReference type="Proteomes" id="UP000256519">
    <property type="component" value="Unassembled WGS sequence"/>
</dbReference>
<evidence type="ECO:0000259" key="1">
    <source>
        <dbReference type="Pfam" id="PF03551"/>
    </source>
</evidence>
<dbReference type="InterPro" id="IPR036388">
    <property type="entry name" value="WH-like_DNA-bd_sf"/>
</dbReference>
<dbReference type="InterPro" id="IPR005149">
    <property type="entry name" value="Tscrpt_reg_PadR_N"/>
</dbReference>
<dbReference type="Gene3D" id="1.10.10.10">
    <property type="entry name" value="Winged helix-like DNA-binding domain superfamily/Winged helix DNA-binding domain"/>
    <property type="match status" value="1"/>
</dbReference>
<dbReference type="RefSeq" id="WP_116078345.1">
    <property type="nucleotide sequence ID" value="NZ_CP187639.1"/>
</dbReference>
<dbReference type="SUPFAM" id="SSF46785">
    <property type="entry name" value="Winged helix' DNA-binding domain"/>
    <property type="match status" value="1"/>
</dbReference>
<evidence type="ECO:0000313" key="3">
    <source>
        <dbReference type="Proteomes" id="UP000256519"/>
    </source>
</evidence>
<sequence length="111" mass="12708">MPRNDSLKIGELTDTSYYILLCLTKAKHGYLIMQTIKNLTNNQFSIGPASMYTTIKKLLDAGLIKLSSESSPKKKTYVATTKGIELFKKEVQRRKEMIEHAERILNQNEEI</sequence>
<organism evidence="2 3">
    <name type="scientific">Priestia megaterium</name>
    <name type="common">Bacillus megaterium</name>
    <dbReference type="NCBI Taxonomy" id="1404"/>
    <lineage>
        <taxon>Bacteria</taxon>
        <taxon>Bacillati</taxon>
        <taxon>Bacillota</taxon>
        <taxon>Bacilli</taxon>
        <taxon>Bacillales</taxon>
        <taxon>Bacillaceae</taxon>
        <taxon>Priestia</taxon>
    </lineage>
</organism>
<accession>A0A3D8WUN7</accession>
<dbReference type="EMBL" id="PQWM01000053">
    <property type="protein sequence ID" value="RDZ07691.1"/>
    <property type="molecule type" value="Genomic_DNA"/>
</dbReference>
<dbReference type="PANTHER" id="PTHR33169">
    <property type="entry name" value="PADR-FAMILY TRANSCRIPTIONAL REGULATOR"/>
    <property type="match status" value="1"/>
</dbReference>
<gene>
    <name evidence="2" type="ORF">C3744_27435</name>
</gene>
<comment type="caution">
    <text evidence="2">The sequence shown here is derived from an EMBL/GenBank/DDBJ whole genome shotgun (WGS) entry which is preliminary data.</text>
</comment>
<dbReference type="Pfam" id="PF03551">
    <property type="entry name" value="PadR"/>
    <property type="match status" value="1"/>
</dbReference>
<dbReference type="PANTHER" id="PTHR33169:SF13">
    <property type="entry name" value="PADR-FAMILY TRANSCRIPTIONAL REGULATOR"/>
    <property type="match status" value="1"/>
</dbReference>
<name>A0A3D8WUN7_PRIMG</name>
<feature type="domain" description="Transcription regulator PadR N-terminal" evidence="1">
    <location>
        <begin position="20"/>
        <end position="87"/>
    </location>
</feature>
<dbReference type="InterPro" id="IPR036390">
    <property type="entry name" value="WH_DNA-bd_sf"/>
</dbReference>
<reference evidence="2 3" key="1">
    <citation type="journal article" date="2018" name="Appl. Environ. Microbiol.">
        <title>Antimicrobial susceptibility testing and tentative epidemiological cut-off values of five Bacillus species relevant for use as animal feed additives or for plant protection.</title>
        <authorList>
            <person name="Agerso Y."/>
            <person name="Stuer-Lauridsen B."/>
            <person name="Bjerre K."/>
            <person name="Jensen M.G."/>
            <person name="Johansen E."/>
            <person name="Bennedsen M."/>
            <person name="Brockmann E."/>
            <person name="Nielsen B."/>
        </authorList>
    </citation>
    <scope>NUCLEOTIDE SEQUENCE [LARGE SCALE GENOMIC DNA]</scope>
    <source>
        <strain evidence="2 3">CHCC20162</strain>
    </source>
</reference>